<feature type="region of interest" description="Disordered" evidence="1">
    <location>
        <begin position="1"/>
        <end position="40"/>
    </location>
</feature>
<dbReference type="EMBL" id="WIGN01000260">
    <property type="protein sequence ID" value="KAF6802741.1"/>
    <property type="molecule type" value="Genomic_DNA"/>
</dbReference>
<evidence type="ECO:0000256" key="1">
    <source>
        <dbReference type="SAM" id="MobiDB-lite"/>
    </source>
</evidence>
<accession>A0A8H6MNX0</accession>
<protein>
    <submittedName>
        <fullName evidence="2">Uncharacterized protein</fullName>
    </submittedName>
</protein>
<evidence type="ECO:0000313" key="2">
    <source>
        <dbReference type="EMBL" id="KAF6802741.1"/>
    </source>
</evidence>
<proteinExistence type="predicted"/>
<dbReference type="Proteomes" id="UP000652219">
    <property type="component" value="Unassembled WGS sequence"/>
</dbReference>
<feature type="compositionally biased region" description="Basic and acidic residues" evidence="1">
    <location>
        <begin position="19"/>
        <end position="28"/>
    </location>
</feature>
<gene>
    <name evidence="2" type="ORF">CSOJ01_11362</name>
</gene>
<evidence type="ECO:0000313" key="3">
    <source>
        <dbReference type="Proteomes" id="UP000652219"/>
    </source>
</evidence>
<name>A0A8H6MNX0_9PEZI</name>
<comment type="caution">
    <text evidence="2">The sequence shown here is derived from an EMBL/GenBank/DDBJ whole genome shotgun (WGS) entry which is preliminary data.</text>
</comment>
<organism evidence="2 3">
    <name type="scientific">Colletotrichum sojae</name>
    <dbReference type="NCBI Taxonomy" id="2175907"/>
    <lineage>
        <taxon>Eukaryota</taxon>
        <taxon>Fungi</taxon>
        <taxon>Dikarya</taxon>
        <taxon>Ascomycota</taxon>
        <taxon>Pezizomycotina</taxon>
        <taxon>Sordariomycetes</taxon>
        <taxon>Hypocreomycetidae</taxon>
        <taxon>Glomerellales</taxon>
        <taxon>Glomerellaceae</taxon>
        <taxon>Colletotrichum</taxon>
        <taxon>Colletotrichum orchidearum species complex</taxon>
    </lineage>
</organism>
<reference evidence="2 3" key="1">
    <citation type="journal article" date="2020" name="Phytopathology">
        <title>Genome Sequence Resources of Colletotrichum truncatum, C. plurivorum, C. musicola, and C. sojae: Four Species Pathogenic to Soybean (Glycine max).</title>
        <authorList>
            <person name="Rogerio F."/>
            <person name="Boufleur T.R."/>
            <person name="Ciampi-Guillardi M."/>
            <person name="Sukno S.A."/>
            <person name="Thon M.R."/>
            <person name="Massola Junior N.S."/>
            <person name="Baroncelli R."/>
        </authorList>
    </citation>
    <scope>NUCLEOTIDE SEQUENCE [LARGE SCALE GENOMIC DNA]</scope>
    <source>
        <strain evidence="2 3">LFN0009</strain>
    </source>
</reference>
<dbReference type="AlphaFoldDB" id="A0A8H6MNX0"/>
<keyword evidence="3" id="KW-1185">Reference proteome</keyword>
<sequence length="67" mass="7238">MRNEWPGPAEKTCSGTHSSSDHSNEATKRAQPLAAQTNGETKIREMMSYTAVSVSSTGQWCPPVSRA</sequence>